<feature type="compositionally biased region" description="Basic and acidic residues" evidence="3">
    <location>
        <begin position="926"/>
        <end position="935"/>
    </location>
</feature>
<evidence type="ECO:0000256" key="1">
    <source>
        <dbReference type="PROSITE-ProRule" id="PRU00024"/>
    </source>
</evidence>
<dbReference type="InterPro" id="IPR018553">
    <property type="entry name" value="E2_Ub-conjug_enz"/>
</dbReference>
<proteinExistence type="predicted"/>
<dbReference type="InterPro" id="IPR057668">
    <property type="entry name" value="E2_Ub-conjug_enz_C"/>
</dbReference>
<dbReference type="PROSITE" id="PS50119">
    <property type="entry name" value="ZF_BBOX"/>
    <property type="match status" value="1"/>
</dbReference>
<keyword evidence="1" id="KW-0863">Zinc-finger</keyword>
<dbReference type="InterPro" id="IPR038446">
    <property type="entry name" value="CEBP_ZZ_sf"/>
</dbReference>
<evidence type="ECO:0000313" key="7">
    <source>
        <dbReference type="Proteomes" id="UP000663826"/>
    </source>
</evidence>
<feature type="compositionally biased region" description="Acidic residues" evidence="3">
    <location>
        <begin position="678"/>
        <end position="698"/>
    </location>
</feature>
<organism evidence="6 7">
    <name type="scientific">Rhizoctonia solani</name>
    <dbReference type="NCBI Taxonomy" id="456999"/>
    <lineage>
        <taxon>Eukaryota</taxon>
        <taxon>Fungi</taxon>
        <taxon>Dikarya</taxon>
        <taxon>Basidiomycota</taxon>
        <taxon>Agaricomycotina</taxon>
        <taxon>Agaricomycetes</taxon>
        <taxon>Cantharellales</taxon>
        <taxon>Ceratobasidiaceae</taxon>
        <taxon>Rhizoctonia</taxon>
    </lineage>
</organism>
<feature type="region of interest" description="Disordered" evidence="3">
    <location>
        <begin position="651"/>
        <end position="711"/>
    </location>
</feature>
<keyword evidence="1" id="KW-0479">Metal-binding</keyword>
<name>A0A8H3B1T4_9AGAM</name>
<feature type="region of interest" description="Disordered" evidence="3">
    <location>
        <begin position="921"/>
        <end position="945"/>
    </location>
</feature>
<dbReference type="InterPro" id="IPR000315">
    <property type="entry name" value="Znf_B-box"/>
</dbReference>
<gene>
    <name evidence="6" type="ORF">RDB_LOCUS73946</name>
</gene>
<reference evidence="6" key="1">
    <citation type="submission" date="2021-01" db="EMBL/GenBank/DDBJ databases">
        <authorList>
            <person name="Kaushik A."/>
        </authorList>
    </citation>
    <scope>NUCLEOTIDE SEQUENCE</scope>
    <source>
        <strain evidence="6">AG1-1B</strain>
    </source>
</reference>
<dbReference type="SMART" id="SM00336">
    <property type="entry name" value="BBOX"/>
    <property type="match status" value="1"/>
</dbReference>
<evidence type="ECO:0000256" key="2">
    <source>
        <dbReference type="SAM" id="Coils"/>
    </source>
</evidence>
<evidence type="ECO:0000259" key="5">
    <source>
        <dbReference type="PROSITE" id="PS50119"/>
    </source>
</evidence>
<feature type="domain" description="B box-type" evidence="5">
    <location>
        <begin position="612"/>
        <end position="658"/>
    </location>
</feature>
<accession>A0A8H3B1T4</accession>
<sequence length="1911" mass="216205">MPTVKLLTPRVTFFPRGDKDQGNPMSSSLMSSVDLSKRLLCSSTSDRAKPLVMKFHKQWLHAHCPVQKWYKLQTQSSTKFTSIEHWRNKNSPFFHEYLLIQLTDGAICRVERTGEGSRRDAITRIGCAAHDIVQWFYPSSYQSDPISSEPAERLSRVDFPRTFDLIDVLAICWSVQRTKRCCVYTLQRYNCYFLSLTILTVLARRVGEWEAVTNDRSNWSMIVHDTMSYLRQTPCKDPDEYTALKVWETIDTEHHDPRSVVLSSLDNYLSVGGYEDMKVATSATMWRKDMNANAKQCLAHGIEHVVNTLLGSSDSFAAEIKRVLDFNRDNDDELQAQSISHDFVQETMKHFVACALSAMTQKLRSREQIRQMQALEHRPSRGSQAVAWAMAPLYCAYLFARGESQMGSAGTNASYANRAFVRAVMCHPLTATYLLRITIMDDLNDDDKRSIGKANENVESIARRQLLESPICTTPIAKLHALMMFLDWENWTVSLQECLSKALSNTLDALITQVESESQFNICTDSYGTRELPVGRFHDYICDRVHAHAKRVEAAKLAAGKLVEIDIEIAISEVWNTLPRGILDNPDAFEADLTNGDEKIAEGEIVEDDKGAEEGYCIECEDQPASVYCEACADDFCEVCFEAQHRKGTRKLHKSRPLQATQPPSATATATASTQPDADGESNEADADEDVEEGESEEPIAGSSTTRSKSSLAKRAKSIPLRLTLQERKLLRLLESALHVSEYTDKVDILSYNSTRTKRAAAQIRELCSILSGLCLAADYKTGQELFEGRDFAANEDWFARVFEIGRRHKVMNPDKMRETYGKLIYLLMDAQSPDVSDLLGFSPVTDLVTVYSTLEEHDALAVLEDPRLEIATREIISPPGASGRVRAEVQRNIKEKERAVEALVNEYAASELTGRALRSARRTAHREEEVDGSEKAASTENENRPISAELLRQCIYSISDNSAFLRVNRDPCEIMIGYLKKHFHPTKCTPTKNLEEAGKVEQPSLAIKNGRNGARLSHDHSKQYAYVLQSLTLWREILGDMFHLWTLAETDLLSTTSLYRLRDTGQGLNRVQHAPKTSREMHAILGRAQRDLGSWVGSSVIHMGDHNVPNALLFIDKYSQIYRILLPITNVLSHISNDARVRDYAIREFGGVEEATRIVLVDFFRSGFDGSGADSYFDAGSCIDGRLTSAWNWCSLLEKKSYFPLFLLSGFVGFDALTLQRSRQPLTRSGLEDVHVDKGSAQRRQRNQRCLQPLFTNTTTTRVRQTTTYNPRYRLNFRKALVLVFILLFIVPGALFTMPRMRQLSEACIDYITRSLVSSLELENRLRTASSDDLTRPIDMKFHEEWQHPDCPVNAWYTQQTRSTTRITSIQHWQSRKVPYRHEYLLIGLADNSICRLERLGQGSRAAAVSRMGCIAHDIIQCFSPHTYRDTLLAADPSELIVEVDASGFDLLDILAICYSVQRCKRSSTYTVQRFDSHFLCATVLAILARRIAHWESRIAEDDWHSMVSDMVDRLQTTTADAHEFFGLTISAEINTDRPTPRKFVLDSIKNQLDASGHHSLNNEIATTLLPKDLKQAVQNALSHCMDNVALQALNAPDPCAIRLKDTLEAETYNDSSEDLKLSDFWRSIAIEQTNTLLNSLRSCAESMTTPYAMDANENPIPWMVHIRSSLRTSNFFLKSLRHFGEFRKELISPCSLIVKGQNTWRTLPHVIKISHIHNIKNFMKDILQYEDMTYLDDTIRNKIIDSVITNTYATLQQHAAADDFRHRVLIVANGWLNKKIWTRCLAVCVSRKIEEDLNRAFRLARLTTIQTQARQGQGQGQAHAQRPISVFKFIEDILRRVQAHAVDIEALGLATATLIQSDIEETMSELWRFLPHGFGYGLTPSVSIDVADVEAPPYEPIARAPGNAL</sequence>
<evidence type="ECO:0000256" key="4">
    <source>
        <dbReference type="SAM" id="Phobius"/>
    </source>
</evidence>
<keyword evidence="2" id="KW-0175">Coiled coil</keyword>
<dbReference type="PANTHER" id="PTHR31560">
    <property type="entry name" value="UPF0652 PROTEIN C16A11.03C-RELATED"/>
    <property type="match status" value="1"/>
</dbReference>
<protein>
    <recommendedName>
        <fullName evidence="5">B box-type domain-containing protein</fullName>
    </recommendedName>
</protein>
<dbReference type="GO" id="GO:0008270">
    <property type="term" value="F:zinc ion binding"/>
    <property type="evidence" value="ECO:0007669"/>
    <property type="project" value="UniProtKB-KW"/>
</dbReference>
<dbReference type="EMBL" id="CAJMWQ010001314">
    <property type="protein sequence ID" value="CAE6445512.1"/>
    <property type="molecule type" value="Genomic_DNA"/>
</dbReference>
<evidence type="ECO:0000313" key="6">
    <source>
        <dbReference type="EMBL" id="CAE6445512.1"/>
    </source>
</evidence>
<dbReference type="Pfam" id="PF09418">
    <property type="entry name" value="DUF2009"/>
    <property type="match status" value="2"/>
</dbReference>
<keyword evidence="4" id="KW-1133">Transmembrane helix</keyword>
<dbReference type="Pfam" id="PF22586">
    <property type="entry name" value="ANCHR-like_BBOX"/>
    <property type="match status" value="1"/>
</dbReference>
<keyword evidence="4" id="KW-0812">Transmembrane</keyword>
<dbReference type="Proteomes" id="UP000663826">
    <property type="component" value="Unassembled WGS sequence"/>
</dbReference>
<dbReference type="Gene3D" id="4.10.640.40">
    <property type="entry name" value="Cytoplasmic polyadenylation element-binding protein, ZZ domain"/>
    <property type="match status" value="1"/>
</dbReference>
<feature type="coiled-coil region" evidence="2">
    <location>
        <begin position="887"/>
        <end position="914"/>
    </location>
</feature>
<feature type="transmembrane region" description="Helical" evidence="4">
    <location>
        <begin position="1203"/>
        <end position="1220"/>
    </location>
</feature>
<evidence type="ECO:0000256" key="3">
    <source>
        <dbReference type="SAM" id="MobiDB-lite"/>
    </source>
</evidence>
<dbReference type="PANTHER" id="PTHR31560:SF0">
    <property type="entry name" value="UPF0652 PROTEIN C22H10.08"/>
    <property type="match status" value="1"/>
</dbReference>
<comment type="caution">
    <text evidence="6">The sequence shown here is derived from an EMBL/GenBank/DDBJ whole genome shotgun (WGS) entry which is preliminary data.</text>
</comment>
<feature type="compositionally biased region" description="Low complexity" evidence="3">
    <location>
        <begin position="659"/>
        <end position="676"/>
    </location>
</feature>
<dbReference type="CDD" id="cd20208">
    <property type="entry name" value="Bbox1_DUF2009"/>
    <property type="match status" value="1"/>
</dbReference>
<feature type="transmembrane region" description="Helical" evidence="4">
    <location>
        <begin position="1281"/>
        <end position="1299"/>
    </location>
</feature>
<keyword evidence="4" id="KW-0472">Membrane</keyword>
<keyword evidence="1" id="KW-0862">Zinc</keyword>